<proteinExistence type="predicted"/>
<dbReference type="AlphaFoldDB" id="A0A6I6LDE5"/>
<name>A0A6I6LDE5_9SPHN</name>
<dbReference type="GO" id="GO:0005886">
    <property type="term" value="C:plasma membrane"/>
    <property type="evidence" value="ECO:0007669"/>
    <property type="project" value="UniProtKB-SubCell"/>
</dbReference>
<keyword evidence="8" id="KW-1185">Reference proteome</keyword>
<dbReference type="EMBL" id="CP035733">
    <property type="protein sequence ID" value="QGY82087.1"/>
    <property type="molecule type" value="Genomic_DNA"/>
</dbReference>
<feature type="transmembrane region" description="Helical" evidence="6">
    <location>
        <begin position="125"/>
        <end position="148"/>
    </location>
</feature>
<gene>
    <name evidence="7" type="ORF">EUU25_01480</name>
</gene>
<protein>
    <submittedName>
        <fullName evidence="7">YihY/virulence factor BrkB family protein</fullName>
    </submittedName>
</protein>
<organism evidence="7 8">
    <name type="scientific">Sphingorhabdus lacus</name>
    <dbReference type="NCBI Taxonomy" id="392610"/>
    <lineage>
        <taxon>Bacteria</taxon>
        <taxon>Pseudomonadati</taxon>
        <taxon>Pseudomonadota</taxon>
        <taxon>Alphaproteobacteria</taxon>
        <taxon>Sphingomonadales</taxon>
        <taxon>Sphingomonadaceae</taxon>
        <taxon>Sphingorhabdus</taxon>
    </lineage>
</organism>
<reference evidence="8" key="1">
    <citation type="submission" date="2019-01" db="EMBL/GenBank/DDBJ databases">
        <title>Sphingorhabdus lacus sp.nov., isolated from an oligotrophic freshwater lake.</title>
        <authorList>
            <person name="Park M."/>
        </authorList>
    </citation>
    <scope>NUCLEOTIDE SEQUENCE [LARGE SCALE GENOMIC DNA]</scope>
    <source>
        <strain evidence="8">IMCC1753</strain>
    </source>
</reference>
<feature type="transmembrane region" description="Helical" evidence="6">
    <location>
        <begin position="200"/>
        <end position="225"/>
    </location>
</feature>
<evidence type="ECO:0000256" key="1">
    <source>
        <dbReference type="ARBA" id="ARBA00004651"/>
    </source>
</evidence>
<dbReference type="Proteomes" id="UP000428803">
    <property type="component" value="Chromosome"/>
</dbReference>
<dbReference type="InterPro" id="IPR017039">
    <property type="entry name" value="Virul_fac_BrkB"/>
</dbReference>
<evidence type="ECO:0000256" key="2">
    <source>
        <dbReference type="ARBA" id="ARBA00022475"/>
    </source>
</evidence>
<evidence type="ECO:0000256" key="6">
    <source>
        <dbReference type="SAM" id="Phobius"/>
    </source>
</evidence>
<keyword evidence="3 6" id="KW-0812">Transmembrane</keyword>
<keyword evidence="5 6" id="KW-0472">Membrane</keyword>
<dbReference type="PANTHER" id="PTHR30213:SF0">
    <property type="entry name" value="UPF0761 MEMBRANE PROTEIN YIHY"/>
    <property type="match status" value="1"/>
</dbReference>
<evidence type="ECO:0000256" key="5">
    <source>
        <dbReference type="ARBA" id="ARBA00023136"/>
    </source>
</evidence>
<keyword evidence="4 6" id="KW-1133">Transmembrane helix</keyword>
<evidence type="ECO:0000256" key="4">
    <source>
        <dbReference type="ARBA" id="ARBA00022989"/>
    </source>
</evidence>
<feature type="transmembrane region" description="Helical" evidence="6">
    <location>
        <begin position="237"/>
        <end position="256"/>
    </location>
</feature>
<comment type="subcellular location">
    <subcellularLocation>
        <location evidence="1">Cell membrane</location>
        <topology evidence="1">Multi-pass membrane protein</topology>
    </subcellularLocation>
</comment>
<dbReference type="Pfam" id="PF03631">
    <property type="entry name" value="Virul_fac_BrkB"/>
    <property type="match status" value="1"/>
</dbReference>
<dbReference type="PANTHER" id="PTHR30213">
    <property type="entry name" value="INNER MEMBRANE PROTEIN YHJD"/>
    <property type="match status" value="1"/>
</dbReference>
<evidence type="ECO:0000313" key="7">
    <source>
        <dbReference type="EMBL" id="QGY82087.1"/>
    </source>
</evidence>
<dbReference type="PIRSF" id="PIRSF035875">
    <property type="entry name" value="RNase_BN"/>
    <property type="match status" value="1"/>
</dbReference>
<dbReference type="OrthoDB" id="9781030at2"/>
<dbReference type="KEGG" id="slaa:EUU25_01480"/>
<feature type="transmembrane region" description="Helical" evidence="6">
    <location>
        <begin position="23"/>
        <end position="45"/>
    </location>
</feature>
<feature type="transmembrane region" description="Helical" evidence="6">
    <location>
        <begin position="168"/>
        <end position="188"/>
    </location>
</feature>
<evidence type="ECO:0000313" key="8">
    <source>
        <dbReference type="Proteomes" id="UP000428803"/>
    </source>
</evidence>
<keyword evidence="2" id="KW-1003">Cell membrane</keyword>
<sequence>MWEVVKRVFVGVYSEGFVHAGNFAYLSLVVLFSFCIVAAAIAGAFGQTQSGIALINAFFQTVPPGVADALRGPVESAMTARSGPLLWFGAAVSLWTTASLIETIRDVMHRSYGTEPHLHFWQYRLGSLGSVVVSVFLAMVAFSAQVLVTAIEELVYRFIPSAQNVAGYFALGRFVPFLILFAAIYLIFRGLTPQKYRGRIFPKWPGAALVSLWWLGCTALLPWFLSTISNYDVTYGSLAGVMVALIFFYLIGLGMVTGAQLNAALANAHENGLRERQSELLDK</sequence>
<evidence type="ECO:0000256" key="3">
    <source>
        <dbReference type="ARBA" id="ARBA00022692"/>
    </source>
</evidence>
<accession>A0A6I6LDE5</accession>